<feature type="binding site" evidence="5">
    <location>
        <position position="262"/>
    </location>
    <ligand>
        <name>Fe cation</name>
        <dbReference type="ChEBI" id="CHEBI:24875"/>
        <note>catalytic</note>
    </ligand>
</feature>
<evidence type="ECO:0000313" key="7">
    <source>
        <dbReference type="Proteomes" id="UP000004931"/>
    </source>
</evidence>
<dbReference type="PANTHER" id="PTHR10543:SF89">
    <property type="entry name" value="CAROTENOID 9,10(9',10')-CLEAVAGE DIOXYGENASE 1"/>
    <property type="match status" value="1"/>
</dbReference>
<dbReference type="PANTHER" id="PTHR10543">
    <property type="entry name" value="BETA-CAROTENE DIOXYGENASE"/>
    <property type="match status" value="1"/>
</dbReference>
<keyword evidence="4 5" id="KW-0408">Iron</keyword>
<comment type="caution">
    <text evidence="6">The sequence shown here is derived from an EMBL/GenBank/DDBJ whole genome shotgun (WGS) entry which is preliminary data.</text>
</comment>
<evidence type="ECO:0000313" key="6">
    <source>
        <dbReference type="EMBL" id="EAW31646.1"/>
    </source>
</evidence>
<dbReference type="InterPro" id="IPR004294">
    <property type="entry name" value="Carotenoid_Oase"/>
</dbReference>
<comment type="cofactor">
    <cofactor evidence="5">
        <name>Fe(2+)</name>
        <dbReference type="ChEBI" id="CHEBI:29033"/>
    </cofactor>
    <text evidence="5">Binds 1 Fe(2+) ion per subunit.</text>
</comment>
<dbReference type="GO" id="GO:0046872">
    <property type="term" value="F:metal ion binding"/>
    <property type="evidence" value="ECO:0007669"/>
    <property type="project" value="UniProtKB-KW"/>
</dbReference>
<evidence type="ECO:0000256" key="4">
    <source>
        <dbReference type="ARBA" id="ARBA00023004"/>
    </source>
</evidence>
<dbReference type="Pfam" id="PF03055">
    <property type="entry name" value="RPE65"/>
    <property type="match status" value="1"/>
</dbReference>
<gene>
    <name evidence="6" type="ORF">GP2143_08849</name>
</gene>
<evidence type="ECO:0000256" key="2">
    <source>
        <dbReference type="ARBA" id="ARBA00022723"/>
    </source>
</evidence>
<evidence type="ECO:0000256" key="3">
    <source>
        <dbReference type="ARBA" id="ARBA00023002"/>
    </source>
</evidence>
<evidence type="ECO:0000256" key="5">
    <source>
        <dbReference type="PIRSR" id="PIRSR604294-1"/>
    </source>
</evidence>
<keyword evidence="7" id="KW-1185">Reference proteome</keyword>
<dbReference type="Proteomes" id="UP000004931">
    <property type="component" value="Unassembled WGS sequence"/>
</dbReference>
<keyword evidence="3" id="KW-0560">Oxidoreductase</keyword>
<accession>A0YCX7</accession>
<proteinExistence type="inferred from homology"/>
<evidence type="ECO:0000256" key="1">
    <source>
        <dbReference type="ARBA" id="ARBA00006787"/>
    </source>
</evidence>
<dbReference type="GO" id="GO:0016121">
    <property type="term" value="P:carotene catabolic process"/>
    <property type="evidence" value="ECO:0007669"/>
    <property type="project" value="TreeGrafter"/>
</dbReference>
<feature type="binding site" evidence="5">
    <location>
        <position position="147"/>
    </location>
    <ligand>
        <name>Fe cation</name>
        <dbReference type="ChEBI" id="CHEBI:24875"/>
        <note>catalytic</note>
    </ligand>
</feature>
<name>A0YCX7_9GAMM</name>
<dbReference type="GO" id="GO:0010436">
    <property type="term" value="F:carotenoid dioxygenase activity"/>
    <property type="evidence" value="ECO:0007669"/>
    <property type="project" value="TreeGrafter"/>
</dbReference>
<keyword evidence="2 5" id="KW-0479">Metal-binding</keyword>
<dbReference type="eggNOG" id="COG3670">
    <property type="taxonomic scope" value="Bacteria"/>
</dbReference>
<organism evidence="6 7">
    <name type="scientific">marine gamma proteobacterium HTCC2143</name>
    <dbReference type="NCBI Taxonomy" id="247633"/>
    <lineage>
        <taxon>Bacteria</taxon>
        <taxon>Pseudomonadati</taxon>
        <taxon>Pseudomonadota</taxon>
        <taxon>Gammaproteobacteria</taxon>
        <taxon>Cellvibrionales</taxon>
        <taxon>Spongiibacteraceae</taxon>
        <taxon>BD1-7 clade</taxon>
    </lineage>
</organism>
<dbReference type="EMBL" id="AAVT01000003">
    <property type="protein sequence ID" value="EAW31646.1"/>
    <property type="molecule type" value="Genomic_DNA"/>
</dbReference>
<protein>
    <submittedName>
        <fullName evidence="6">Carotenoid oxygenase</fullName>
    </submittedName>
</protein>
<feature type="binding site" evidence="5">
    <location>
        <position position="441"/>
    </location>
    <ligand>
        <name>Fe cation</name>
        <dbReference type="ChEBI" id="CHEBI:24875"/>
        <note>catalytic</note>
    </ligand>
</feature>
<dbReference type="STRING" id="247633.GP2143_08849"/>
<comment type="similarity">
    <text evidence="1">Belongs to the carotenoid oxygenase family.</text>
</comment>
<dbReference type="AlphaFoldDB" id="A0YCX7"/>
<feature type="binding site" evidence="5">
    <location>
        <position position="198"/>
    </location>
    <ligand>
        <name>Fe cation</name>
        <dbReference type="ChEBI" id="CHEBI:24875"/>
        <note>catalytic</note>
    </ligand>
</feature>
<reference evidence="6 7" key="1">
    <citation type="journal article" date="2010" name="J. Bacteriol.">
        <title>Genome sequence of the oligotrophic marine Gammaproteobacterium HTCC2143, isolated from the Oregon Coast.</title>
        <authorList>
            <person name="Oh H.M."/>
            <person name="Kang I."/>
            <person name="Ferriera S."/>
            <person name="Giovannoni S.J."/>
            <person name="Cho J.C."/>
        </authorList>
    </citation>
    <scope>NUCLEOTIDE SEQUENCE [LARGE SCALE GENOMIC DNA]</scope>
    <source>
        <strain evidence="6 7">HTCC2143</strain>
    </source>
</reference>
<sequence>MECDIENVVVHGEIPKDLDISYFRNGPDPQFAPRGKHHWFGGDGMVHGFHIQNGKVSYRNRWSRTQKWSLEREAGKSLFSAFNPMDCDPSVAGLQTDGTANTNIVWHGDKLLALEEGHAPFELDSRTLDSKGAWDFAGEYSDRMTAHPKIDPKTGEMLFFGYMVGEPLGNGMSYQVVDSGGKLTRSDHFNAPIASMVHDFITTDEHVIFPIFPLTGSLDRAMSGQPAFAWEPNKGAHIGVMRRTDSIDKIRWYDIDPCYVFHALNAYTKGNTIVAHMMQFEEAPLFPHVDGSRADPKKANARLCEWTIDLSENGGIKRRYLDDITGEFPRLDERFVGLENRFGYYAASTVADGGLGFDAIAHQDLKLDKRTLFQLPDGDKTGEPIFVPKSKTAEEGEGYLISVIYRANQNRSDLVIFDAENISDGPIATAELPHRVPHGFHGNWKYNS</sequence>